<organism evidence="1">
    <name type="scientific">bioreactor metagenome</name>
    <dbReference type="NCBI Taxonomy" id="1076179"/>
    <lineage>
        <taxon>unclassified sequences</taxon>
        <taxon>metagenomes</taxon>
        <taxon>ecological metagenomes</taxon>
    </lineage>
</organism>
<protein>
    <submittedName>
        <fullName evidence="1">Uncharacterized protein</fullName>
    </submittedName>
</protein>
<gene>
    <name evidence="1" type="ORF">SDC9_169266</name>
</gene>
<sequence length="96" mass="11059">MALVVCHNLRDFLVACRVTNTPSRHGIGFGHAVNQNDEFFDIITKRCDARMGCAVVDQLFIYFIRYNIDIVFYADFCDLTQFVLRIEHAGRIARTV</sequence>
<name>A0A645GCZ2_9ZZZZ</name>
<accession>A0A645GCZ2</accession>
<reference evidence="1" key="1">
    <citation type="submission" date="2019-08" db="EMBL/GenBank/DDBJ databases">
        <authorList>
            <person name="Kucharzyk K."/>
            <person name="Murdoch R.W."/>
            <person name="Higgins S."/>
            <person name="Loffler F."/>
        </authorList>
    </citation>
    <scope>NUCLEOTIDE SEQUENCE</scope>
</reference>
<dbReference type="AlphaFoldDB" id="A0A645GCZ2"/>
<dbReference type="EMBL" id="VSSQ01069966">
    <property type="protein sequence ID" value="MPN21884.1"/>
    <property type="molecule type" value="Genomic_DNA"/>
</dbReference>
<comment type="caution">
    <text evidence="1">The sequence shown here is derived from an EMBL/GenBank/DDBJ whole genome shotgun (WGS) entry which is preliminary data.</text>
</comment>
<proteinExistence type="predicted"/>
<evidence type="ECO:0000313" key="1">
    <source>
        <dbReference type="EMBL" id="MPN21884.1"/>
    </source>
</evidence>